<keyword evidence="6" id="KW-0067">ATP-binding</keyword>
<keyword evidence="10 11" id="KW-0472">Membrane</keyword>
<dbReference type="HOGENOM" id="CLU_000604_84_3_1"/>
<feature type="non-terminal residue" evidence="14">
    <location>
        <position position="1"/>
    </location>
</feature>
<dbReference type="Gene3D" id="1.20.1560.10">
    <property type="entry name" value="ABC transporter type 1, transmembrane domain"/>
    <property type="match status" value="1"/>
</dbReference>
<feature type="transmembrane region" description="Helical" evidence="11">
    <location>
        <begin position="84"/>
        <end position="102"/>
    </location>
</feature>
<dbReference type="GO" id="GO:0055085">
    <property type="term" value="P:transmembrane transport"/>
    <property type="evidence" value="ECO:0000318"/>
    <property type="project" value="GO_Central"/>
</dbReference>
<dbReference type="PROSITE" id="PS00211">
    <property type="entry name" value="ABC_TRANSPORTER_1"/>
    <property type="match status" value="1"/>
</dbReference>
<dbReference type="InterPro" id="IPR027417">
    <property type="entry name" value="P-loop_NTPase"/>
</dbReference>
<keyword evidence="15" id="KW-1185">Reference proteome</keyword>
<proteinExistence type="inferred from homology"/>
<evidence type="ECO:0000256" key="8">
    <source>
        <dbReference type="ARBA" id="ARBA00022967"/>
    </source>
</evidence>
<dbReference type="GO" id="GO:0016020">
    <property type="term" value="C:membrane"/>
    <property type="evidence" value="ECO:0000318"/>
    <property type="project" value="GO_Central"/>
</dbReference>
<dbReference type="InterPro" id="IPR003593">
    <property type="entry name" value="AAA+_ATPase"/>
</dbReference>
<dbReference type="CTD" id="6756425"/>
<keyword evidence="3" id="KW-0813">Transport</keyword>
<dbReference type="Pfam" id="PF00664">
    <property type="entry name" value="ABC_membrane"/>
    <property type="match status" value="1"/>
</dbReference>
<keyword evidence="5" id="KW-0547">Nucleotide-binding</keyword>
<dbReference type="Pfam" id="PF00005">
    <property type="entry name" value="ABC_tran"/>
    <property type="match status" value="1"/>
</dbReference>
<evidence type="ECO:0000259" key="12">
    <source>
        <dbReference type="PROSITE" id="PS50893"/>
    </source>
</evidence>
<dbReference type="SUPFAM" id="SSF90123">
    <property type="entry name" value="ABC transporter transmembrane region"/>
    <property type="match status" value="1"/>
</dbReference>
<dbReference type="OMA" id="GMNWILA"/>
<dbReference type="eggNOG" id="KOG0058">
    <property type="taxonomic scope" value="Eukaryota"/>
</dbReference>
<dbReference type="FunFam" id="1.20.1560.10:FF:000215">
    <property type="entry name" value="ABC transporter B family member 4"/>
    <property type="match status" value="1"/>
</dbReference>
<dbReference type="InParanoid" id="B3S518"/>
<comment type="similarity">
    <text evidence="2">Belongs to the ABC transporter superfamily. ABCB family. MHC peptide exporter (TC 3.A.1.209) subfamily.</text>
</comment>
<dbReference type="GO" id="GO:0005524">
    <property type="term" value="F:ATP binding"/>
    <property type="evidence" value="ECO:0007669"/>
    <property type="project" value="UniProtKB-KW"/>
</dbReference>
<dbReference type="InterPro" id="IPR011527">
    <property type="entry name" value="ABC1_TM_dom"/>
</dbReference>
<dbReference type="InterPro" id="IPR003439">
    <property type="entry name" value="ABC_transporter-like_ATP-bd"/>
</dbReference>
<dbReference type="GO" id="GO:0012505">
    <property type="term" value="C:endomembrane system"/>
    <property type="evidence" value="ECO:0007669"/>
    <property type="project" value="UniProtKB-SubCell"/>
</dbReference>
<dbReference type="InterPro" id="IPR039421">
    <property type="entry name" value="Type_1_exporter"/>
</dbReference>
<evidence type="ECO:0000256" key="5">
    <source>
        <dbReference type="ARBA" id="ARBA00022741"/>
    </source>
</evidence>
<dbReference type="KEGG" id="tad:TRIADDRAFT_29297"/>
<evidence type="ECO:0000256" key="6">
    <source>
        <dbReference type="ARBA" id="ARBA00022840"/>
    </source>
</evidence>
<dbReference type="Proteomes" id="UP000009022">
    <property type="component" value="Unassembled WGS sequence"/>
</dbReference>
<dbReference type="PROSITE" id="PS50929">
    <property type="entry name" value="ABC_TM1F"/>
    <property type="match status" value="1"/>
</dbReference>
<dbReference type="AlphaFoldDB" id="B3S518"/>
<keyword evidence="8" id="KW-1278">Translocase</keyword>
<accession>B3S518</accession>
<keyword evidence="7" id="KW-0571">Peptide transport</keyword>
<dbReference type="RefSeq" id="XP_002115212.1">
    <property type="nucleotide sequence ID" value="XM_002115176.1"/>
</dbReference>
<evidence type="ECO:0000256" key="11">
    <source>
        <dbReference type="SAM" id="Phobius"/>
    </source>
</evidence>
<dbReference type="PROSITE" id="PS50893">
    <property type="entry name" value="ABC_TRANSPORTER_2"/>
    <property type="match status" value="1"/>
</dbReference>
<feature type="domain" description="ABC transporter" evidence="12">
    <location>
        <begin position="260"/>
        <end position="496"/>
    </location>
</feature>
<dbReference type="STRING" id="10228.B3S518"/>
<dbReference type="SUPFAM" id="SSF52540">
    <property type="entry name" value="P-loop containing nucleoside triphosphate hydrolases"/>
    <property type="match status" value="1"/>
</dbReference>
<protein>
    <submittedName>
        <fullName evidence="14">Uncharacterized protein</fullName>
    </submittedName>
</protein>
<dbReference type="InterPro" id="IPR036640">
    <property type="entry name" value="ABC1_TM_sf"/>
</dbReference>
<evidence type="ECO:0000256" key="2">
    <source>
        <dbReference type="ARBA" id="ARBA00006493"/>
    </source>
</evidence>
<evidence type="ECO:0000256" key="4">
    <source>
        <dbReference type="ARBA" id="ARBA00022692"/>
    </source>
</evidence>
<gene>
    <name evidence="14" type="ORF">TRIADDRAFT_29297</name>
</gene>
<comment type="subcellular location">
    <subcellularLocation>
        <location evidence="1">Endomembrane system</location>
        <topology evidence="1">Multi-pass membrane protein</topology>
    </subcellularLocation>
</comment>
<sequence>IRDYLLDVQIARMIKRIRQKLFEVILKQETGYFDTVDSGELTSRLISDVKILSSDMTLSINLLLSSIIRSVGMAVFMYVLSYKLALLTFIYMPLVAVVVDYFQSKFKVLSKRKQDAIANANSVANEVIPSIKVVRSYANEKGEILHYNDKVTEVYGYSLKLARVFAGFFALTDSLRITLKIITLYYGSYLTHHEAIDSTTIFAFIVFQPILQGAIQEVGTIYADLLGAIGVADRVMKLFTRIPEKCEYGDEKPSDFKGYIQFNNVSFAYPNKPDTMAIENLSFSVKPGEIVALVGANGSGKSTTIKLCKRLYEPKSGEILLDSRPLSDYDNQYLHSKVAMVEQGPTLFSRLISENISYGYKDCKDRKMIDAAVMANADEFISKLENRYASQVEERGQNLSGGQKQRISIARALVRDPKVLLLDEATNSLDPTSERLVQEAIEKAFKDRTVIVIAHTTNTFKRVDRILFLENGKIVEEGNHEELLEKNGRYANFIQK</sequence>
<evidence type="ECO:0000256" key="10">
    <source>
        <dbReference type="ARBA" id="ARBA00023136"/>
    </source>
</evidence>
<dbReference type="PANTHER" id="PTHR43394:SF1">
    <property type="entry name" value="ATP-BINDING CASSETTE SUB-FAMILY B MEMBER 10, MITOCHONDRIAL"/>
    <property type="match status" value="1"/>
</dbReference>
<dbReference type="SMART" id="SM00382">
    <property type="entry name" value="AAA"/>
    <property type="match status" value="1"/>
</dbReference>
<evidence type="ECO:0000256" key="9">
    <source>
        <dbReference type="ARBA" id="ARBA00022989"/>
    </source>
</evidence>
<evidence type="ECO:0000313" key="14">
    <source>
        <dbReference type="EMBL" id="EDV22057.1"/>
    </source>
</evidence>
<dbReference type="GO" id="GO:0140359">
    <property type="term" value="F:ABC-type transporter activity"/>
    <property type="evidence" value="ECO:0007669"/>
    <property type="project" value="InterPro"/>
</dbReference>
<dbReference type="OrthoDB" id="6500128at2759"/>
<reference evidence="14 15" key="1">
    <citation type="journal article" date="2008" name="Nature">
        <title>The Trichoplax genome and the nature of placozoans.</title>
        <authorList>
            <person name="Srivastava M."/>
            <person name="Begovic E."/>
            <person name="Chapman J."/>
            <person name="Putnam N.H."/>
            <person name="Hellsten U."/>
            <person name="Kawashima T."/>
            <person name="Kuo A."/>
            <person name="Mitros T."/>
            <person name="Salamov A."/>
            <person name="Carpenter M.L."/>
            <person name="Signorovitch A.Y."/>
            <person name="Moreno M.A."/>
            <person name="Kamm K."/>
            <person name="Grimwood J."/>
            <person name="Schmutz J."/>
            <person name="Shapiro H."/>
            <person name="Grigoriev I.V."/>
            <person name="Buss L.W."/>
            <person name="Schierwater B."/>
            <person name="Dellaporta S.L."/>
            <person name="Rokhsar D.S."/>
        </authorList>
    </citation>
    <scope>NUCLEOTIDE SEQUENCE [LARGE SCALE GENOMIC DNA]</scope>
    <source>
        <strain evidence="14 15">Grell-BS-1999</strain>
    </source>
</reference>
<dbReference type="FunFam" id="3.40.50.300:FF:000140">
    <property type="entry name" value="Lipid A export ATP-binding/permease protein MsbA"/>
    <property type="match status" value="1"/>
</dbReference>
<dbReference type="GO" id="GO:0042626">
    <property type="term" value="F:ATPase-coupled transmembrane transporter activity"/>
    <property type="evidence" value="ECO:0000318"/>
    <property type="project" value="GO_Central"/>
</dbReference>
<evidence type="ECO:0000313" key="15">
    <source>
        <dbReference type="Proteomes" id="UP000009022"/>
    </source>
</evidence>
<dbReference type="Gene3D" id="3.40.50.300">
    <property type="entry name" value="P-loop containing nucleotide triphosphate hydrolases"/>
    <property type="match status" value="1"/>
</dbReference>
<dbReference type="GO" id="GO:0016887">
    <property type="term" value="F:ATP hydrolysis activity"/>
    <property type="evidence" value="ECO:0007669"/>
    <property type="project" value="InterPro"/>
</dbReference>
<organism evidence="14 15">
    <name type="scientific">Trichoplax adhaerens</name>
    <name type="common">Trichoplax reptans</name>
    <dbReference type="NCBI Taxonomy" id="10228"/>
    <lineage>
        <taxon>Eukaryota</taxon>
        <taxon>Metazoa</taxon>
        <taxon>Placozoa</taxon>
        <taxon>Uniplacotomia</taxon>
        <taxon>Trichoplacea</taxon>
        <taxon>Trichoplacidae</taxon>
        <taxon>Trichoplax</taxon>
    </lineage>
</organism>
<evidence type="ECO:0000256" key="1">
    <source>
        <dbReference type="ARBA" id="ARBA00004127"/>
    </source>
</evidence>
<name>B3S518_TRIAD</name>
<keyword evidence="4 11" id="KW-0812">Transmembrane</keyword>
<keyword evidence="9 11" id="KW-1133">Transmembrane helix</keyword>
<evidence type="ECO:0000256" key="7">
    <source>
        <dbReference type="ARBA" id="ARBA00022856"/>
    </source>
</evidence>
<evidence type="ECO:0000256" key="3">
    <source>
        <dbReference type="ARBA" id="ARBA00022448"/>
    </source>
</evidence>
<dbReference type="InterPro" id="IPR017871">
    <property type="entry name" value="ABC_transporter-like_CS"/>
</dbReference>
<keyword evidence="7" id="KW-0653">Protein transport</keyword>
<feature type="domain" description="ABC transmembrane type-1" evidence="13">
    <location>
        <begin position="1"/>
        <end position="227"/>
    </location>
</feature>
<dbReference type="EMBL" id="DS985250">
    <property type="protein sequence ID" value="EDV22057.1"/>
    <property type="molecule type" value="Genomic_DNA"/>
</dbReference>
<dbReference type="GeneID" id="6756425"/>
<dbReference type="GO" id="GO:0015833">
    <property type="term" value="P:peptide transport"/>
    <property type="evidence" value="ECO:0007669"/>
    <property type="project" value="UniProtKB-KW"/>
</dbReference>
<dbReference type="PhylomeDB" id="B3S518"/>
<evidence type="ECO:0000259" key="13">
    <source>
        <dbReference type="PROSITE" id="PS50929"/>
    </source>
</evidence>
<dbReference type="PANTHER" id="PTHR43394">
    <property type="entry name" value="ATP-DEPENDENT PERMEASE MDL1, MITOCHONDRIAL"/>
    <property type="match status" value="1"/>
</dbReference>